<protein>
    <submittedName>
        <fullName evidence="3">Phage scaffolding protein</fullName>
    </submittedName>
</protein>
<name>A0A9X4L129_9STAP</name>
<dbReference type="EMBL" id="JAMBQA010000001">
    <property type="protein sequence ID" value="MDG0844845.1"/>
    <property type="molecule type" value="Genomic_DNA"/>
</dbReference>
<dbReference type="InterPro" id="IPR009636">
    <property type="entry name" value="SCAF"/>
</dbReference>
<reference evidence="3" key="1">
    <citation type="submission" date="2022-05" db="EMBL/GenBank/DDBJ databases">
        <title>Comparative genomics of Staphylococcus equorum isolates.</title>
        <authorList>
            <person name="Luelf R.H."/>
        </authorList>
    </citation>
    <scope>NUCLEOTIDE SEQUENCE</scope>
    <source>
        <strain evidence="3">TMW 2.2497</strain>
    </source>
</reference>
<evidence type="ECO:0000313" key="4">
    <source>
        <dbReference type="Proteomes" id="UP001152422"/>
    </source>
</evidence>
<evidence type="ECO:0000256" key="2">
    <source>
        <dbReference type="SAM" id="MobiDB-lite"/>
    </source>
</evidence>
<organism evidence="3 4">
    <name type="scientific">Staphylococcus equorum</name>
    <dbReference type="NCBI Taxonomy" id="246432"/>
    <lineage>
        <taxon>Bacteria</taxon>
        <taxon>Bacillati</taxon>
        <taxon>Bacillota</taxon>
        <taxon>Bacilli</taxon>
        <taxon>Bacillales</taxon>
        <taxon>Staphylococcaceae</taxon>
        <taxon>Staphylococcus</taxon>
    </lineage>
</organism>
<feature type="coiled-coil region" evidence="1">
    <location>
        <begin position="29"/>
        <end position="101"/>
    </location>
</feature>
<dbReference type="Proteomes" id="UP001152422">
    <property type="component" value="Unassembled WGS sequence"/>
</dbReference>
<evidence type="ECO:0000256" key="1">
    <source>
        <dbReference type="SAM" id="Coils"/>
    </source>
</evidence>
<feature type="region of interest" description="Disordered" evidence="2">
    <location>
        <begin position="161"/>
        <end position="215"/>
    </location>
</feature>
<feature type="compositionally biased region" description="Low complexity" evidence="2">
    <location>
        <begin position="169"/>
        <end position="183"/>
    </location>
</feature>
<accession>A0A9X4L129</accession>
<keyword evidence="1" id="KW-0175">Coiled coil</keyword>
<sequence length="215" mass="24471">MSFTREELRGIGIDDDKIEGVMSLHGQEIQSFKDKVSQKDSKLKELQTTVDSYKEDNEQKDNELKDLQEKAKNGDDLQQTISDLRQANQEKEEQRQKEVKELNFNHSLENKLRDVGARNIKAVRALLESDNLKFNDEDNEVIGLQDQLEKLRESDSYLFVETSNTDDPAQSSQQQQAQSQSSSYNPGTKQGNNGFNNSDEAIGKSNAQRLLGKEE</sequence>
<proteinExistence type="predicted"/>
<dbReference type="RefSeq" id="WP_277582750.1">
    <property type="nucleotide sequence ID" value="NZ_JAMBPY010000001.1"/>
</dbReference>
<comment type="caution">
    <text evidence="3">The sequence shown here is derived from an EMBL/GenBank/DDBJ whole genome shotgun (WGS) entry which is preliminary data.</text>
</comment>
<dbReference type="Pfam" id="PF06810">
    <property type="entry name" value="Phage_scaffold"/>
    <property type="match status" value="1"/>
</dbReference>
<gene>
    <name evidence="3" type="ORF">M4L89_01130</name>
</gene>
<feature type="compositionally biased region" description="Polar residues" evidence="2">
    <location>
        <begin position="184"/>
        <end position="199"/>
    </location>
</feature>
<evidence type="ECO:0000313" key="3">
    <source>
        <dbReference type="EMBL" id="MDG0844845.1"/>
    </source>
</evidence>
<keyword evidence="4" id="KW-1185">Reference proteome</keyword>
<dbReference type="AlphaFoldDB" id="A0A9X4L129"/>